<accession>A0ACC2VLL1</accession>
<gene>
    <name evidence="1" type="ORF">QFC19_006067</name>
</gene>
<evidence type="ECO:0000313" key="1">
    <source>
        <dbReference type="EMBL" id="KAJ9099452.1"/>
    </source>
</evidence>
<reference evidence="1" key="1">
    <citation type="submission" date="2023-04" db="EMBL/GenBank/DDBJ databases">
        <title>Draft Genome sequencing of Naganishia species isolated from polar environments using Oxford Nanopore Technology.</title>
        <authorList>
            <person name="Leo P."/>
            <person name="Venkateswaran K."/>
        </authorList>
    </citation>
    <scope>NUCLEOTIDE SEQUENCE</scope>
    <source>
        <strain evidence="1">MNA-CCFEE 5261</strain>
    </source>
</reference>
<comment type="caution">
    <text evidence="1">The sequence shown here is derived from an EMBL/GenBank/DDBJ whole genome shotgun (WGS) entry which is preliminary data.</text>
</comment>
<dbReference type="Proteomes" id="UP001241377">
    <property type="component" value="Unassembled WGS sequence"/>
</dbReference>
<organism evidence="1 2">
    <name type="scientific">Naganishia cerealis</name>
    <dbReference type="NCBI Taxonomy" id="610337"/>
    <lineage>
        <taxon>Eukaryota</taxon>
        <taxon>Fungi</taxon>
        <taxon>Dikarya</taxon>
        <taxon>Basidiomycota</taxon>
        <taxon>Agaricomycotina</taxon>
        <taxon>Tremellomycetes</taxon>
        <taxon>Filobasidiales</taxon>
        <taxon>Filobasidiaceae</taxon>
        <taxon>Naganishia</taxon>
    </lineage>
</organism>
<protein>
    <submittedName>
        <fullName evidence="1">Uncharacterized protein</fullName>
    </submittedName>
</protein>
<evidence type="ECO:0000313" key="2">
    <source>
        <dbReference type="Proteomes" id="UP001241377"/>
    </source>
</evidence>
<sequence length="649" mass="74353">MLQTGSGTGSLLNTIYHAAADTSLALTARAERVDQIDKFTRHQVVVQRVLSVSSATVSIVFCLGAIYMFLAIDPRRLIFRHQLITFLLLFDLLKAIILLLYPTRVMTHFNSYYNDKFCQAVGFLTATAIEGADFAILAFAIHTFLLIFKPSLSVKTSNGVEGGLYRFRFYVYGLSFLIPLILASLAYIGNGGYNSFVCWCYLPQRPVWYRLVLSWVPRYIIFVFIMGAYAFIYFHVIREFRTLGGVFTTIHRLRMQHGTRLALNNEKPSFYSALKYFFRAVKDALIPSFVLPDESQPVTAVQSNVSADAPKLSSHDITPDEENGATFSNEPDIHAANLESFRKRQRAIEKQMKSIFIYPFAYLALWLFPFILQTTQVNYEFHHHPIYWLNCMGAFFQPLNGFVDTLVFFYREQPWKYTILRNFEKEYVQNMNQTVFLTHSSSSMATSAKLTSQSLCAGMIDYSTYPRWRRILARLHLPFFTLPTPENMSKLQEHYLHARFRRPSIHNLRSAQIVKSSAPIAPLDGHDFSNILLDESGENTILPYTASLEKFTLDFNRRNSQGSNSVGIPASYNGYHRRGSLISSDRSHRSRQMSTVDPNEPIIDENQELGSQDNSGLKPNYKYGRPLRTSTSSATKEEKEMDFMEFLSH</sequence>
<dbReference type="EMBL" id="JASBWR010000070">
    <property type="protein sequence ID" value="KAJ9099452.1"/>
    <property type="molecule type" value="Genomic_DNA"/>
</dbReference>
<name>A0ACC2VLL1_9TREE</name>
<proteinExistence type="predicted"/>
<keyword evidence="2" id="KW-1185">Reference proteome</keyword>